<keyword evidence="5 8" id="KW-1133">Transmembrane helix</keyword>
<feature type="transmembrane region" description="Helical" evidence="8">
    <location>
        <begin position="251"/>
        <end position="270"/>
    </location>
</feature>
<reference evidence="9" key="1">
    <citation type="submission" date="2021-02" db="EMBL/GenBank/DDBJ databases">
        <authorList>
            <person name="Dougan E. K."/>
            <person name="Rhodes N."/>
            <person name="Thang M."/>
            <person name="Chan C."/>
        </authorList>
    </citation>
    <scope>NUCLEOTIDE SEQUENCE</scope>
</reference>
<dbReference type="Pfam" id="PF03209">
    <property type="entry name" value="PUCC"/>
    <property type="match status" value="1"/>
</dbReference>
<evidence type="ECO:0000256" key="4">
    <source>
        <dbReference type="ARBA" id="ARBA00022692"/>
    </source>
</evidence>
<evidence type="ECO:0000256" key="5">
    <source>
        <dbReference type="ARBA" id="ARBA00022989"/>
    </source>
</evidence>
<dbReference type="Gene3D" id="1.20.1250.20">
    <property type="entry name" value="MFS general substrate transporter like domains"/>
    <property type="match status" value="1"/>
</dbReference>
<accession>A0A812PD23</accession>
<feature type="region of interest" description="Disordered" evidence="7">
    <location>
        <begin position="1"/>
        <end position="30"/>
    </location>
</feature>
<evidence type="ECO:0000256" key="3">
    <source>
        <dbReference type="ARBA" id="ARBA00022448"/>
    </source>
</evidence>
<dbReference type="PANTHER" id="PTHR31585">
    <property type="entry name" value="FOLATE-BIOPTERIN TRANSPORTER 1, CHLOROPLASTIC"/>
    <property type="match status" value="1"/>
</dbReference>
<feature type="transmembrane region" description="Helical" evidence="8">
    <location>
        <begin position="210"/>
        <end position="231"/>
    </location>
</feature>
<feature type="transmembrane region" description="Helical" evidence="8">
    <location>
        <begin position="122"/>
        <end position="142"/>
    </location>
</feature>
<evidence type="ECO:0000313" key="10">
    <source>
        <dbReference type="Proteomes" id="UP000604046"/>
    </source>
</evidence>
<name>A0A812PD23_9DINO</name>
<keyword evidence="10" id="KW-1185">Reference proteome</keyword>
<dbReference type="Proteomes" id="UP000604046">
    <property type="component" value="Unassembled WGS sequence"/>
</dbReference>
<feature type="transmembrane region" description="Helical" evidence="8">
    <location>
        <begin position="362"/>
        <end position="383"/>
    </location>
</feature>
<dbReference type="InterPro" id="IPR039309">
    <property type="entry name" value="BT1"/>
</dbReference>
<evidence type="ECO:0000256" key="7">
    <source>
        <dbReference type="SAM" id="MobiDB-lite"/>
    </source>
</evidence>
<feature type="transmembrane region" description="Helical" evidence="8">
    <location>
        <begin position="291"/>
        <end position="313"/>
    </location>
</feature>
<dbReference type="InterPro" id="IPR036259">
    <property type="entry name" value="MFS_trans_sf"/>
</dbReference>
<feature type="transmembrane region" description="Helical" evidence="8">
    <location>
        <begin position="471"/>
        <end position="494"/>
    </location>
</feature>
<dbReference type="SUPFAM" id="SSF103473">
    <property type="entry name" value="MFS general substrate transporter"/>
    <property type="match status" value="1"/>
</dbReference>
<evidence type="ECO:0000256" key="1">
    <source>
        <dbReference type="ARBA" id="ARBA00004141"/>
    </source>
</evidence>
<feature type="compositionally biased region" description="Basic and acidic residues" evidence="7">
    <location>
        <begin position="20"/>
        <end position="30"/>
    </location>
</feature>
<keyword evidence="3" id="KW-0813">Transport</keyword>
<feature type="transmembrane region" description="Helical" evidence="8">
    <location>
        <begin position="93"/>
        <end position="110"/>
    </location>
</feature>
<evidence type="ECO:0000256" key="6">
    <source>
        <dbReference type="ARBA" id="ARBA00023136"/>
    </source>
</evidence>
<dbReference type="OrthoDB" id="754047at2759"/>
<proteinExistence type="inferred from homology"/>
<organism evidence="9 10">
    <name type="scientific">Symbiodinium natans</name>
    <dbReference type="NCBI Taxonomy" id="878477"/>
    <lineage>
        <taxon>Eukaryota</taxon>
        <taxon>Sar</taxon>
        <taxon>Alveolata</taxon>
        <taxon>Dinophyceae</taxon>
        <taxon>Suessiales</taxon>
        <taxon>Symbiodiniaceae</taxon>
        <taxon>Symbiodinium</taxon>
    </lineage>
</organism>
<dbReference type="GO" id="GO:0016020">
    <property type="term" value="C:membrane"/>
    <property type="evidence" value="ECO:0007669"/>
    <property type="project" value="UniProtKB-SubCell"/>
</dbReference>
<feature type="transmembrane region" description="Helical" evidence="8">
    <location>
        <begin position="333"/>
        <end position="350"/>
    </location>
</feature>
<comment type="caution">
    <text evidence="9">The sequence shown here is derived from an EMBL/GenBank/DDBJ whole genome shotgun (WGS) entry which is preliminary data.</text>
</comment>
<gene>
    <name evidence="9" type="ORF">SNAT2548_LOCUS18863</name>
</gene>
<evidence type="ECO:0000256" key="2">
    <source>
        <dbReference type="ARBA" id="ARBA00007015"/>
    </source>
</evidence>
<protein>
    <submittedName>
        <fullName evidence="9">Uncharacterized protein</fullName>
    </submittedName>
</protein>
<evidence type="ECO:0000313" key="9">
    <source>
        <dbReference type="EMBL" id="CAE7355179.1"/>
    </source>
</evidence>
<sequence>MSEVSAAPTGTAARSASKIAEPRSSDLEKGSTVKQADASCQLHFSFSDLRNCGISLHFFALGFAVGGLDAIFVNVLEGYLNVPSEIMKGGTNLATMPGIFTVFMGILSDARPVWGFRRRPYMAGGFLLSAACFTFMMCLGLPEPYFCFVDGRYQFDQPPCNPDAVNFYAPLTACLCLATLGSTIATAAAQGLVVEYAQAEPEDRRGRTQTLLHMVRLAGAFCATAVAAFGFNGRMFTGSFNQDYQLSYRQFIGIFAVVTSIAAVGSLFCVREGPAAPASIRAYCRSSWQLLESKAFCSVALFVFLAETLHGFSTSAGTWVGLEWAKTEDLQRQLSKVLGILLTVFGSWVAQKWLLNASWRKILFATVMIANVLDCIPQFLTIFDIVRNQYFYLGEPLTQNVPEAMTELVYIFMVNELADEGNTALVIGLVLTIKSLGQPLSVMISNQVFALFKPDLYLRINYVKDTPAFRWTVAASFLLTYCVSVLGLVILPLLPSQKQEAQKRKLEWSHRPVYAILSTVVPRLIVA</sequence>
<comment type="subcellular location">
    <subcellularLocation>
        <location evidence="1">Membrane</location>
        <topology evidence="1">Multi-pass membrane protein</topology>
    </subcellularLocation>
</comment>
<comment type="similarity">
    <text evidence="2">Belongs to the major facilitator superfamily. Folate-biopterin transporter (TC 2.A.71) family.</text>
</comment>
<dbReference type="EMBL" id="CAJNDS010002157">
    <property type="protein sequence ID" value="CAE7355179.1"/>
    <property type="molecule type" value="Genomic_DNA"/>
</dbReference>
<evidence type="ECO:0000256" key="8">
    <source>
        <dbReference type="SAM" id="Phobius"/>
    </source>
</evidence>
<feature type="transmembrane region" description="Helical" evidence="8">
    <location>
        <begin position="167"/>
        <end position="189"/>
    </location>
</feature>
<dbReference type="AlphaFoldDB" id="A0A812PD23"/>
<dbReference type="PANTHER" id="PTHR31585:SF5">
    <property type="entry name" value="RNA-BINDING S4 DOMAIN-CONTAINING PROTEIN"/>
    <property type="match status" value="1"/>
</dbReference>
<feature type="transmembrane region" description="Helical" evidence="8">
    <location>
        <begin position="54"/>
        <end position="73"/>
    </location>
</feature>
<keyword evidence="4 8" id="KW-0812">Transmembrane</keyword>
<dbReference type="InterPro" id="IPR004896">
    <property type="entry name" value="PucC-rel"/>
</dbReference>
<keyword evidence="6 8" id="KW-0472">Membrane</keyword>